<comment type="caution">
    <text evidence="1">The sequence shown here is derived from an EMBL/GenBank/DDBJ whole genome shotgun (WGS) entry which is preliminary data.</text>
</comment>
<keyword evidence="2" id="KW-1185">Reference proteome</keyword>
<evidence type="ECO:0000313" key="2">
    <source>
        <dbReference type="Proteomes" id="UP000004095"/>
    </source>
</evidence>
<evidence type="ECO:0000313" key="1">
    <source>
        <dbReference type="EMBL" id="EAY28151.1"/>
    </source>
</evidence>
<proteinExistence type="predicted"/>
<dbReference type="AlphaFoldDB" id="A1ZMX0"/>
<sequence length="38" mass="4442">MFYKQNLHSNFSKETYINQNLLLTPSVGQKLLAIFRLA</sequence>
<organism evidence="1 2">
    <name type="scientific">Microscilla marina ATCC 23134</name>
    <dbReference type="NCBI Taxonomy" id="313606"/>
    <lineage>
        <taxon>Bacteria</taxon>
        <taxon>Pseudomonadati</taxon>
        <taxon>Bacteroidota</taxon>
        <taxon>Cytophagia</taxon>
        <taxon>Cytophagales</taxon>
        <taxon>Microscillaceae</taxon>
        <taxon>Microscilla</taxon>
    </lineage>
</organism>
<protein>
    <submittedName>
        <fullName evidence="1">Uncharacterized protein</fullName>
    </submittedName>
</protein>
<accession>A1ZMX0</accession>
<gene>
    <name evidence="1" type="ORF">M23134_03412</name>
</gene>
<name>A1ZMX0_MICM2</name>
<dbReference type="Proteomes" id="UP000004095">
    <property type="component" value="Unassembled WGS sequence"/>
</dbReference>
<dbReference type="EMBL" id="AAWS01000017">
    <property type="protein sequence ID" value="EAY28151.1"/>
    <property type="molecule type" value="Genomic_DNA"/>
</dbReference>
<reference evidence="1 2" key="1">
    <citation type="submission" date="2007-01" db="EMBL/GenBank/DDBJ databases">
        <authorList>
            <person name="Haygood M."/>
            <person name="Podell S."/>
            <person name="Anderson C."/>
            <person name="Hopkinson B."/>
            <person name="Roe K."/>
            <person name="Barbeau K."/>
            <person name="Gaasterland T."/>
            <person name="Ferriera S."/>
            <person name="Johnson J."/>
            <person name="Kravitz S."/>
            <person name="Beeson K."/>
            <person name="Sutton G."/>
            <person name="Rogers Y.-H."/>
            <person name="Friedman R."/>
            <person name="Frazier M."/>
            <person name="Venter J.C."/>
        </authorList>
    </citation>
    <scope>NUCLEOTIDE SEQUENCE [LARGE SCALE GENOMIC DNA]</scope>
    <source>
        <strain evidence="1 2">ATCC 23134</strain>
    </source>
</reference>